<proteinExistence type="predicted"/>
<evidence type="ECO:0000313" key="2">
    <source>
        <dbReference type="Proteomes" id="UP001162992"/>
    </source>
</evidence>
<gene>
    <name evidence="1" type="ORF">O6H91_02G070000</name>
</gene>
<evidence type="ECO:0000313" key="1">
    <source>
        <dbReference type="EMBL" id="KAJ7565665.1"/>
    </source>
</evidence>
<reference evidence="2" key="1">
    <citation type="journal article" date="2024" name="Proc. Natl. Acad. Sci. U.S.A.">
        <title>Extraordinary preservation of gene collinearity over three hundred million years revealed in homosporous lycophytes.</title>
        <authorList>
            <person name="Li C."/>
            <person name="Wickell D."/>
            <person name="Kuo L.Y."/>
            <person name="Chen X."/>
            <person name="Nie B."/>
            <person name="Liao X."/>
            <person name="Peng D."/>
            <person name="Ji J."/>
            <person name="Jenkins J."/>
            <person name="Williams M."/>
            <person name="Shu S."/>
            <person name="Plott C."/>
            <person name="Barry K."/>
            <person name="Rajasekar S."/>
            <person name="Grimwood J."/>
            <person name="Han X."/>
            <person name="Sun S."/>
            <person name="Hou Z."/>
            <person name="He W."/>
            <person name="Dai G."/>
            <person name="Sun C."/>
            <person name="Schmutz J."/>
            <person name="Leebens-Mack J.H."/>
            <person name="Li F.W."/>
            <person name="Wang L."/>
        </authorList>
    </citation>
    <scope>NUCLEOTIDE SEQUENCE [LARGE SCALE GENOMIC DNA]</scope>
    <source>
        <strain evidence="2">cv. PW_Plant_1</strain>
    </source>
</reference>
<sequence>MSETPGRLLSSLSDGDQQPASKKGGYMGAFFHLFDRNVKSNKKHSISKALPQPRKEFNEDKLPMAKLLLIADENRGGFPSPKKIAASKVLSDRGSNSKFAENEAQKRAPGVVARLMGLEAFPDKKLSKDEDMLKQIDSSELRPLQELLHHKQEPFVLPDELPEGHAENFRRQSLIEKFSVFVKKPLDKIHYKQSQVISDGVLFKKLHMQDPLISSSDMKSLQHTVLLAKHPAIEPSDKDSYLSPSPHLTPQQMQYIFNQNLSALKIHSKSNSPSEIPNISSNLSHQGGASLVEPHVLAGRQFRLSVVEASTGTTTALSKDSESDTDSIRTIESLECRKRVRHSHVNLASNATKLLKGQPMSKSWNGAEDASIRKSHPEHNLLETPRRRPFSPLSLKPLDSLPEIRPARKTSSHREVNSTKDHAKPSQPKAFSRRCSADKQDAKKEDRACSAAKKTLGIQVTNSNQVGATMSSSSKSQYIPSGDTKQLPALSGQDSLKRCKSGREGVPSPACSAKSSLIRSKSGKEGDGSLRLSMLHQEVKQQICIEETITIPEQMAKGSSEKLQHDTVHHTVQEADILIEKRRMLTNKKDFPAERPLRQEEELATSKTRLPAVNLKEKMPAAPTSMSSCHSSKQPNLSNFSGKKNASCSKHFAPGQLQRLPKRKQGSNADEAHKRIETSAVKSLSRRRVTPDPCVPSGKMSVGTKTRKIKAEPVRPEGRRPLVTTLEDRNHAQGKPVKNCNEKKISMDQNQKLPPKRQLAHKKVVKNGTPRSEVSNNRRLGKANVMKENLDAKSCKDIVSSAGTEITAMHRESPHSQHVQSSPLAFLKVLTKPEERLDDSCNFLDTKMQEPIENTKQGKVLEEISSNGFSEVGRTLESIESSRLTSLEDFVDCSKNNPPVTPNACNSIVPGQEVSILSSTELTEALDEINSNVEARHDPLHEQEGISSSEFNTSKGKDCLDESCQPSPVSVLDIPFQDESPKTLDESRRDEVSRNEELGNLHSQASLNSSAVPHLKARETATGSTTEDFIQSERIMEAILGISRIRHIDPCSLGIKEAIDMACAEDEVRYMDDILSGSEFLLEETDFVNWSTQGMPIEASVFETLETQDYTPADRENSEFSPSDDDDEGFISLLASKRSRGSFLQRKLLFDCFNEALKLKLRSLWSDDPLAGELFLKQRLSGKEQLVDELHRQTCQWRELAGSITDELVEKDMNSGFGKWTDVKREVTEVGSDVERLIFKTMMEEIIDEMIE</sequence>
<protein>
    <submittedName>
        <fullName evidence="1">Uncharacterized protein</fullName>
    </submittedName>
</protein>
<accession>A0ACC2EGQ7</accession>
<dbReference type="Proteomes" id="UP001162992">
    <property type="component" value="Chromosome 2"/>
</dbReference>
<keyword evidence="2" id="KW-1185">Reference proteome</keyword>
<comment type="caution">
    <text evidence="1">The sequence shown here is derived from an EMBL/GenBank/DDBJ whole genome shotgun (WGS) entry which is preliminary data.</text>
</comment>
<name>A0ACC2EGQ7_DIPCM</name>
<dbReference type="EMBL" id="CM055093">
    <property type="protein sequence ID" value="KAJ7565665.1"/>
    <property type="molecule type" value="Genomic_DNA"/>
</dbReference>
<organism evidence="1 2">
    <name type="scientific">Diphasiastrum complanatum</name>
    <name type="common">Issler's clubmoss</name>
    <name type="synonym">Lycopodium complanatum</name>
    <dbReference type="NCBI Taxonomy" id="34168"/>
    <lineage>
        <taxon>Eukaryota</taxon>
        <taxon>Viridiplantae</taxon>
        <taxon>Streptophyta</taxon>
        <taxon>Embryophyta</taxon>
        <taxon>Tracheophyta</taxon>
        <taxon>Lycopodiopsida</taxon>
        <taxon>Lycopodiales</taxon>
        <taxon>Lycopodiaceae</taxon>
        <taxon>Lycopodioideae</taxon>
        <taxon>Diphasiastrum</taxon>
    </lineage>
</organism>